<reference evidence="2 3" key="1">
    <citation type="submission" date="2019-09" db="EMBL/GenBank/DDBJ databases">
        <title>Draft genome of the ectomycorrhizal ascomycete Sphaerosporella brunnea.</title>
        <authorList>
            <consortium name="DOE Joint Genome Institute"/>
            <person name="Benucci G.M."/>
            <person name="Marozzi G."/>
            <person name="Antonielli L."/>
            <person name="Sanchez S."/>
            <person name="Marco P."/>
            <person name="Wang X."/>
            <person name="Falini L.B."/>
            <person name="Barry K."/>
            <person name="Haridas S."/>
            <person name="Lipzen A."/>
            <person name="Labutti K."/>
            <person name="Grigoriev I.V."/>
            <person name="Murat C."/>
            <person name="Martin F."/>
            <person name="Albertini E."/>
            <person name="Donnini D."/>
            <person name="Bonito G."/>
        </authorList>
    </citation>
    <scope>NUCLEOTIDE SEQUENCE [LARGE SCALE GENOMIC DNA]</scope>
    <source>
        <strain evidence="2 3">Sb_GMNB300</strain>
    </source>
</reference>
<feature type="compositionally biased region" description="Low complexity" evidence="1">
    <location>
        <begin position="222"/>
        <end position="249"/>
    </location>
</feature>
<sequence length="905" mass="94361">MVPPPPPPPHSTARQKANSTPITTTAVMPEPKSDPPNVIKRTPIPVPKFIPKDSSKENPKIDPVTGRPRKITPIRPPVLPSSSSTTTKATSSAPSSSSKPAATPKVTPILPPVISTSASPAAATPKATTKTPKVTPILPPIIPRATSSATPKSTPIRSPVISTAASSTVAATPKIPRSTPIRPPVFSPSTAATTPKASPKTIASTSSRATTKNTPILPPVISSTASSNTAATPKTTSSVPSSSSKATPALGSTQPPPSSSNTANHSRNKAKAGESKSSTTQSKQEEAAIKEKASRPSKKKNQVTTNAVQATAAEKRPFSSAEAKIDGGLEPTPKKRKITSSPRVPQKEAPKKDTLTPSKDPPKRPPPSNVAKPAPKTVRKPPAERSEIEAAEAVGKSKKKKVTVTRAVEEKTVKETGEHSRAINGRGKAAEELSEAGGFHRLPREVEIDAFPQTSSFNVLIHTAGSSATPAAFSNSSVPITSITQIPATPPAHQASGSFYGSSALSNGKTVMPDRQEESGAGLEMVPESPLGSPTVLALLPPVSSTLPKPLPDAPSPSPEPSASDRNRWSRSPILPTLLPEPPSFSQGQPQISARTRKKQRPPSSAQPQFPARKHNATARSQPPTESPPEATTTSGGTWPGIINLLWNRLPTFRSTTEQPSSKPVTATPTTALPSPSCESPIKNQLGVALTTPAAPPADDFSTSHSSSSSPIATPHDASPKAISPAVPAPLSSSGLTPPPTLHIVFKTQILSTSSLPLPTESIISVLGAYRTQTSALISAQLHHLQHEQQSDKASTASLQRLLPDGTAPAASTEFIKLLLSSVDEAVGEMGDEVWFVFTNDGEVTALTGVYAHAEMAEKAVAAKVRELGGRVLDRGYRLGCCYGVVELEGGRGLRNVFTKKVGVE</sequence>
<feature type="region of interest" description="Disordered" evidence="1">
    <location>
        <begin position="654"/>
        <end position="734"/>
    </location>
</feature>
<feature type="compositionally biased region" description="Low complexity" evidence="1">
    <location>
        <begin position="162"/>
        <end position="172"/>
    </location>
</feature>
<feature type="compositionally biased region" description="Basic and acidic residues" evidence="1">
    <location>
        <begin position="283"/>
        <end position="294"/>
    </location>
</feature>
<dbReference type="InParanoid" id="A0A5J5EJC3"/>
<organism evidence="2 3">
    <name type="scientific">Sphaerosporella brunnea</name>
    <dbReference type="NCBI Taxonomy" id="1250544"/>
    <lineage>
        <taxon>Eukaryota</taxon>
        <taxon>Fungi</taxon>
        <taxon>Dikarya</taxon>
        <taxon>Ascomycota</taxon>
        <taxon>Pezizomycotina</taxon>
        <taxon>Pezizomycetes</taxon>
        <taxon>Pezizales</taxon>
        <taxon>Pyronemataceae</taxon>
        <taxon>Sphaerosporella</taxon>
    </lineage>
</organism>
<feature type="compositionally biased region" description="Pro residues" evidence="1">
    <location>
        <begin position="549"/>
        <end position="560"/>
    </location>
</feature>
<feature type="compositionally biased region" description="Polar residues" evidence="1">
    <location>
        <begin position="654"/>
        <end position="663"/>
    </location>
</feature>
<feature type="compositionally biased region" description="Low complexity" evidence="1">
    <location>
        <begin position="112"/>
        <end position="136"/>
    </location>
</feature>
<feature type="region of interest" description="Disordered" evidence="1">
    <location>
        <begin position="1"/>
        <end position="434"/>
    </location>
</feature>
<dbReference type="AlphaFoldDB" id="A0A5J5EJC3"/>
<feature type="compositionally biased region" description="Basic and acidic residues" evidence="1">
    <location>
        <begin position="345"/>
        <end position="354"/>
    </location>
</feature>
<feature type="compositionally biased region" description="Basic and acidic residues" evidence="1">
    <location>
        <begin position="50"/>
        <end position="60"/>
    </location>
</feature>
<proteinExistence type="predicted"/>
<gene>
    <name evidence="2" type="ORF">FN846DRAFT_315562</name>
</gene>
<feature type="compositionally biased region" description="Basic and acidic residues" evidence="1">
    <location>
        <begin position="313"/>
        <end position="327"/>
    </location>
</feature>
<name>A0A5J5EJC3_9PEZI</name>
<comment type="caution">
    <text evidence="2">The sequence shown here is derived from an EMBL/GenBank/DDBJ whole genome shotgun (WGS) entry which is preliminary data.</text>
</comment>
<feature type="compositionally biased region" description="Polar residues" evidence="1">
    <location>
        <begin position="12"/>
        <end position="26"/>
    </location>
</feature>
<protein>
    <submittedName>
        <fullName evidence="2">Uncharacterized protein</fullName>
    </submittedName>
</protein>
<feature type="compositionally biased region" description="Low complexity" evidence="1">
    <location>
        <begin position="664"/>
        <end position="677"/>
    </location>
</feature>
<dbReference type="EMBL" id="VXIS01000245">
    <property type="protein sequence ID" value="KAA8895772.1"/>
    <property type="molecule type" value="Genomic_DNA"/>
</dbReference>
<feature type="compositionally biased region" description="Low complexity" evidence="1">
    <location>
        <begin position="302"/>
        <end position="312"/>
    </location>
</feature>
<feature type="compositionally biased region" description="Pro residues" evidence="1">
    <location>
        <begin position="1"/>
        <end position="10"/>
    </location>
</feature>
<evidence type="ECO:0000256" key="1">
    <source>
        <dbReference type="SAM" id="MobiDB-lite"/>
    </source>
</evidence>
<keyword evidence="3" id="KW-1185">Reference proteome</keyword>
<feature type="compositionally biased region" description="Low complexity" evidence="1">
    <location>
        <begin position="81"/>
        <end position="105"/>
    </location>
</feature>
<feature type="compositionally biased region" description="Polar residues" evidence="1">
    <location>
        <begin position="145"/>
        <end position="156"/>
    </location>
</feature>
<evidence type="ECO:0000313" key="2">
    <source>
        <dbReference type="EMBL" id="KAA8895772.1"/>
    </source>
</evidence>
<dbReference type="Proteomes" id="UP000326924">
    <property type="component" value="Unassembled WGS sequence"/>
</dbReference>
<feature type="compositionally biased region" description="Basic and acidic residues" evidence="1">
    <location>
        <begin position="407"/>
        <end position="421"/>
    </location>
</feature>
<evidence type="ECO:0000313" key="3">
    <source>
        <dbReference type="Proteomes" id="UP000326924"/>
    </source>
</evidence>
<feature type="compositionally biased region" description="Polar residues" evidence="1">
    <location>
        <begin position="495"/>
        <end position="509"/>
    </location>
</feature>
<feature type="compositionally biased region" description="Polar residues" evidence="1">
    <location>
        <begin position="584"/>
        <end position="594"/>
    </location>
</feature>
<feature type="region of interest" description="Disordered" evidence="1">
    <location>
        <begin position="488"/>
        <end position="642"/>
    </location>
</feature>
<feature type="compositionally biased region" description="Polar residues" evidence="1">
    <location>
        <begin position="202"/>
        <end position="214"/>
    </location>
</feature>
<accession>A0A5J5EJC3</accession>
<feature type="compositionally biased region" description="Low complexity" evidence="1">
    <location>
        <begin position="187"/>
        <end position="201"/>
    </location>
</feature>